<feature type="transmembrane region" description="Helical" evidence="1">
    <location>
        <begin position="195"/>
        <end position="212"/>
    </location>
</feature>
<evidence type="ECO:0000313" key="3">
    <source>
        <dbReference type="EMBL" id="SHM95250.1"/>
    </source>
</evidence>
<keyword evidence="1" id="KW-1133">Transmembrane helix</keyword>
<accession>A0A1M7MVS3</accession>
<dbReference type="RefSeq" id="WP_068845851.1">
    <property type="nucleotide sequence ID" value="NZ_FRBT01000015.1"/>
</dbReference>
<organism evidence="3 4">
    <name type="scientific">Flavobacterium chilense</name>
    <dbReference type="NCBI Taxonomy" id="946677"/>
    <lineage>
        <taxon>Bacteria</taxon>
        <taxon>Pseudomonadati</taxon>
        <taxon>Bacteroidota</taxon>
        <taxon>Flavobacteriia</taxon>
        <taxon>Flavobacteriales</taxon>
        <taxon>Flavobacteriaceae</taxon>
        <taxon>Flavobacterium</taxon>
    </lineage>
</organism>
<feature type="transmembrane region" description="Helical" evidence="1">
    <location>
        <begin position="168"/>
        <end position="188"/>
    </location>
</feature>
<evidence type="ECO:0000256" key="1">
    <source>
        <dbReference type="SAM" id="Phobius"/>
    </source>
</evidence>
<dbReference type="GO" id="GO:0080120">
    <property type="term" value="P:CAAX-box protein maturation"/>
    <property type="evidence" value="ECO:0007669"/>
    <property type="project" value="UniProtKB-ARBA"/>
</dbReference>
<dbReference type="GO" id="GO:0006508">
    <property type="term" value="P:proteolysis"/>
    <property type="evidence" value="ECO:0007669"/>
    <property type="project" value="UniProtKB-KW"/>
</dbReference>
<reference evidence="4" key="1">
    <citation type="submission" date="2016-11" db="EMBL/GenBank/DDBJ databases">
        <authorList>
            <person name="Varghese N."/>
            <person name="Submissions S."/>
        </authorList>
    </citation>
    <scope>NUCLEOTIDE SEQUENCE [LARGE SCALE GENOMIC DNA]</scope>
    <source>
        <strain evidence="4">DSM 24724</strain>
    </source>
</reference>
<dbReference type="GO" id="GO:0004175">
    <property type="term" value="F:endopeptidase activity"/>
    <property type="evidence" value="ECO:0007669"/>
    <property type="project" value="UniProtKB-ARBA"/>
</dbReference>
<dbReference type="PANTHER" id="PTHR35797:SF1">
    <property type="entry name" value="PROTEASE"/>
    <property type="match status" value="1"/>
</dbReference>
<keyword evidence="1" id="KW-0472">Membrane</keyword>
<keyword evidence="1" id="KW-0812">Transmembrane</keyword>
<evidence type="ECO:0000259" key="2">
    <source>
        <dbReference type="Pfam" id="PF02517"/>
    </source>
</evidence>
<keyword evidence="3" id="KW-0378">Hydrolase</keyword>
<dbReference type="PANTHER" id="PTHR35797">
    <property type="entry name" value="PROTEASE-RELATED"/>
    <property type="match status" value="1"/>
</dbReference>
<proteinExistence type="predicted"/>
<dbReference type="OrthoDB" id="9777755at2"/>
<feature type="transmembrane region" description="Helical" evidence="1">
    <location>
        <begin position="74"/>
        <end position="96"/>
    </location>
</feature>
<dbReference type="STRING" id="946677.SAMN05444484_11512"/>
<feature type="transmembrane region" description="Helical" evidence="1">
    <location>
        <begin position="108"/>
        <end position="124"/>
    </location>
</feature>
<dbReference type="EMBL" id="FRBT01000015">
    <property type="protein sequence ID" value="SHM95250.1"/>
    <property type="molecule type" value="Genomic_DNA"/>
</dbReference>
<keyword evidence="4" id="KW-1185">Reference proteome</keyword>
<feature type="transmembrane region" description="Helical" evidence="1">
    <location>
        <begin position="218"/>
        <end position="236"/>
    </location>
</feature>
<name>A0A1M7MVS3_9FLAO</name>
<evidence type="ECO:0000313" key="4">
    <source>
        <dbReference type="Proteomes" id="UP000184028"/>
    </source>
</evidence>
<dbReference type="InterPro" id="IPR003675">
    <property type="entry name" value="Rce1/LyrA-like_dom"/>
</dbReference>
<protein>
    <submittedName>
        <fullName evidence="3">CAAX protease self-immunity</fullName>
    </submittedName>
</protein>
<dbReference type="Proteomes" id="UP000184028">
    <property type="component" value="Unassembled WGS sequence"/>
</dbReference>
<keyword evidence="3" id="KW-0645">Protease</keyword>
<feature type="domain" description="CAAX prenyl protease 2/Lysostaphin resistance protein A-like" evidence="2">
    <location>
        <begin position="112"/>
        <end position="204"/>
    </location>
</feature>
<feature type="transmembrane region" description="Helical" evidence="1">
    <location>
        <begin position="40"/>
        <end position="62"/>
    </location>
</feature>
<sequence length="252" mass="28880">MKLNKFARILLFFTIATLLSNIFRFDVFSVKESLKSIPNWLYIVVMTLLEGSGILVGTIIGLKLLHQRKTIAASIFGSSFGYSALMMVIPVILFLVFGVNNNFNMNKHVYGLLVIVCTLLYCIIEEYGWRGYLQEELQDLKPWKKYTLIGFMWYIWHLPFLSETSLMSNLLFLAGLILGSWGIGQVVISTRSVSASACFHLIIQILLYNSLIKNGINQNQKVIIIIVCVVLWVFILKKWEKEDKLKASKQRI</sequence>
<gene>
    <name evidence="3" type="ORF">SAMN05444484_11512</name>
</gene>
<dbReference type="Pfam" id="PF02517">
    <property type="entry name" value="Rce1-like"/>
    <property type="match status" value="1"/>
</dbReference>
<dbReference type="AlphaFoldDB" id="A0A1M7MVS3"/>
<feature type="transmembrane region" description="Helical" evidence="1">
    <location>
        <begin position="145"/>
        <end position="162"/>
    </location>
</feature>
<dbReference type="InterPro" id="IPR042150">
    <property type="entry name" value="MmRce1-like"/>
</dbReference>